<dbReference type="SUPFAM" id="SSF101576">
    <property type="entry name" value="Supernatant protein factor (SPF), C-terminal domain"/>
    <property type="match status" value="1"/>
</dbReference>
<gene>
    <name evidence="2" type="ORF">KFL_003030070</name>
</gene>
<dbReference type="PANTHER" id="PTHR47532">
    <property type="entry name" value="RETINAL-BINDING PROTEIN"/>
    <property type="match status" value="1"/>
</dbReference>
<dbReference type="STRING" id="105231.A0A1Y1I6T2"/>
<dbReference type="PROSITE" id="PS50866">
    <property type="entry name" value="GOLD"/>
    <property type="match status" value="1"/>
</dbReference>
<sequence length="447" mass="50402">MAAPTANLVPITRAFLSKFYDQHPFEPISEDVKKVQARLQGLVDELEVEWRKQGADDMSLASSLTITVPHKIDENLWRHREQIEEALDLLKNKKPAALDKADTPATKSGKEAVEKVVAELEDILGVISQFQKNTADKVAKMVASFMPQDFRGTLIQMQRERSETKRQLEVDELVKGGASISEKYQLLWRQQMERRKTLAALGNATGMFRVLVTYLAGVPQVLLDFVRQINDHNGPMEEQRERYGPPLYELTSFVNHIRMFVAAWWSVHDSTAGRSSEFEAVLQEATSLYISETKRFLCFIGNVFDKSPFLIEASEALALEPGKDVKDEFQERTIARGEAFEVTLATEGEGTMIAWDFSVDGRRDVGFSVDYADENKVKMPMLPYTRYESHQGHFFSLGAGSYTLKWDNSYSMIYSKVVKYKTEVVPPAESIAASDDSIAQKGKGDAS</sequence>
<reference evidence="2 3" key="1">
    <citation type="journal article" date="2014" name="Nat. Commun.">
        <title>Klebsormidium flaccidum genome reveals primary factors for plant terrestrial adaptation.</title>
        <authorList>
            <person name="Hori K."/>
            <person name="Maruyama F."/>
            <person name="Fujisawa T."/>
            <person name="Togashi T."/>
            <person name="Yamamoto N."/>
            <person name="Seo M."/>
            <person name="Sato S."/>
            <person name="Yamada T."/>
            <person name="Mori H."/>
            <person name="Tajima N."/>
            <person name="Moriyama T."/>
            <person name="Ikeuchi M."/>
            <person name="Watanabe M."/>
            <person name="Wada H."/>
            <person name="Kobayashi K."/>
            <person name="Saito M."/>
            <person name="Masuda T."/>
            <person name="Sasaki-Sekimoto Y."/>
            <person name="Mashiguchi K."/>
            <person name="Awai K."/>
            <person name="Shimojima M."/>
            <person name="Masuda S."/>
            <person name="Iwai M."/>
            <person name="Nobusawa T."/>
            <person name="Narise T."/>
            <person name="Kondo S."/>
            <person name="Saito H."/>
            <person name="Sato R."/>
            <person name="Murakawa M."/>
            <person name="Ihara Y."/>
            <person name="Oshima-Yamada Y."/>
            <person name="Ohtaka K."/>
            <person name="Satoh M."/>
            <person name="Sonobe K."/>
            <person name="Ishii M."/>
            <person name="Ohtani R."/>
            <person name="Kanamori-Sato M."/>
            <person name="Honoki R."/>
            <person name="Miyazaki D."/>
            <person name="Mochizuki H."/>
            <person name="Umetsu J."/>
            <person name="Higashi K."/>
            <person name="Shibata D."/>
            <person name="Kamiya Y."/>
            <person name="Sato N."/>
            <person name="Nakamura Y."/>
            <person name="Tabata S."/>
            <person name="Ida S."/>
            <person name="Kurokawa K."/>
            <person name="Ohta H."/>
        </authorList>
    </citation>
    <scope>NUCLEOTIDE SEQUENCE [LARGE SCALE GENOMIC DNA]</scope>
    <source>
        <strain evidence="2 3">NIES-2285</strain>
    </source>
</reference>
<dbReference type="Gene3D" id="2.60.120.680">
    <property type="entry name" value="GOLD domain"/>
    <property type="match status" value="1"/>
</dbReference>
<name>A0A1Y1I6T2_KLENI</name>
<proteinExistence type="predicted"/>
<keyword evidence="3" id="KW-1185">Reference proteome</keyword>
<evidence type="ECO:0000259" key="1">
    <source>
        <dbReference type="PROSITE" id="PS50866"/>
    </source>
</evidence>
<dbReference type="OMA" id="NDDHGPM"/>
<dbReference type="OrthoDB" id="1434354at2759"/>
<evidence type="ECO:0000313" key="2">
    <source>
        <dbReference type="EMBL" id="GAQ86664.1"/>
    </source>
</evidence>
<dbReference type="InterPro" id="IPR009038">
    <property type="entry name" value="GOLD_dom"/>
</dbReference>
<organism evidence="2 3">
    <name type="scientific">Klebsormidium nitens</name>
    <name type="common">Green alga</name>
    <name type="synonym">Ulothrix nitens</name>
    <dbReference type="NCBI Taxonomy" id="105231"/>
    <lineage>
        <taxon>Eukaryota</taxon>
        <taxon>Viridiplantae</taxon>
        <taxon>Streptophyta</taxon>
        <taxon>Klebsormidiophyceae</taxon>
        <taxon>Klebsormidiales</taxon>
        <taxon>Klebsormidiaceae</taxon>
        <taxon>Klebsormidium</taxon>
    </lineage>
</organism>
<dbReference type="Proteomes" id="UP000054558">
    <property type="component" value="Unassembled WGS sequence"/>
</dbReference>
<feature type="domain" description="GOLD" evidence="1">
    <location>
        <begin position="337"/>
        <end position="424"/>
    </location>
</feature>
<dbReference type="PANTHER" id="PTHR47532:SF1">
    <property type="entry name" value="RETINAL-BINDING PROTEIN"/>
    <property type="match status" value="1"/>
</dbReference>
<dbReference type="AlphaFoldDB" id="A0A1Y1I6T2"/>
<accession>A0A1Y1I6T2</accession>
<evidence type="ECO:0000313" key="3">
    <source>
        <dbReference type="Proteomes" id="UP000054558"/>
    </source>
</evidence>
<dbReference type="EMBL" id="DF237252">
    <property type="protein sequence ID" value="GAQ86664.1"/>
    <property type="molecule type" value="Genomic_DNA"/>
</dbReference>
<dbReference type="InterPro" id="IPR036598">
    <property type="entry name" value="GOLD_dom_sf"/>
</dbReference>
<protein>
    <submittedName>
        <fullName evidence="2">GOLD domain containing protein</fullName>
    </submittedName>
</protein>